<dbReference type="Proteomes" id="UP001467690">
    <property type="component" value="Unassembled WGS sequence"/>
</dbReference>
<evidence type="ECO:0000313" key="2">
    <source>
        <dbReference type="EMBL" id="MER2492387.1"/>
    </source>
</evidence>
<protein>
    <submittedName>
        <fullName evidence="2">Uncharacterized protein</fullName>
    </submittedName>
</protein>
<dbReference type="RefSeq" id="WP_143871194.1">
    <property type="nucleotide sequence ID" value="NZ_CP041660.1"/>
</dbReference>
<feature type="transmembrane region" description="Helical" evidence="1">
    <location>
        <begin position="35"/>
        <end position="51"/>
    </location>
</feature>
<keyword evidence="1" id="KW-0812">Transmembrane</keyword>
<dbReference type="EMBL" id="JBELOE010000211">
    <property type="protein sequence ID" value="MER2492387.1"/>
    <property type="molecule type" value="Genomic_DNA"/>
</dbReference>
<proteinExistence type="predicted"/>
<keyword evidence="1" id="KW-0472">Membrane</keyword>
<comment type="caution">
    <text evidence="2">The sequence shown here is derived from an EMBL/GenBank/DDBJ whole genome shotgun (WGS) entry which is preliminary data.</text>
</comment>
<accession>A0ABV1RI17</accession>
<sequence length="67" mass="7493">MSVTSKDIVRTAFIIFALVLCYQIVFVSASQIDWFAAPIASLVYALLAFAVQRSSRSQSNNSMRQME</sequence>
<organism evidence="2 3">
    <name type="scientific">Catenovulum sediminis</name>
    <dbReference type="NCBI Taxonomy" id="1740262"/>
    <lineage>
        <taxon>Bacteria</taxon>
        <taxon>Pseudomonadati</taxon>
        <taxon>Pseudomonadota</taxon>
        <taxon>Gammaproteobacteria</taxon>
        <taxon>Alteromonadales</taxon>
        <taxon>Alteromonadaceae</taxon>
        <taxon>Catenovulum</taxon>
    </lineage>
</organism>
<evidence type="ECO:0000256" key="1">
    <source>
        <dbReference type="SAM" id="Phobius"/>
    </source>
</evidence>
<evidence type="ECO:0000313" key="3">
    <source>
        <dbReference type="Proteomes" id="UP001467690"/>
    </source>
</evidence>
<feature type="transmembrane region" description="Helical" evidence="1">
    <location>
        <begin position="12"/>
        <end position="29"/>
    </location>
</feature>
<keyword evidence="3" id="KW-1185">Reference proteome</keyword>
<name>A0ABV1RI17_9ALTE</name>
<reference evidence="2 3" key="1">
    <citation type="submission" date="2024-06" db="EMBL/GenBank/DDBJ databases">
        <authorList>
            <person name="Chen R.Y."/>
        </authorList>
    </citation>
    <scope>NUCLEOTIDE SEQUENCE [LARGE SCALE GENOMIC DNA]</scope>
    <source>
        <strain evidence="2 3">D2</strain>
    </source>
</reference>
<keyword evidence="1" id="KW-1133">Transmembrane helix</keyword>
<gene>
    <name evidence="2" type="ORF">ABS311_10900</name>
</gene>